<feature type="non-terminal residue" evidence="1">
    <location>
        <position position="1"/>
    </location>
</feature>
<keyword evidence="2" id="KW-1185">Reference proteome</keyword>
<name>A0A0C9V6Z0_SPHS4</name>
<dbReference type="Proteomes" id="UP000054279">
    <property type="component" value="Unassembled WGS sequence"/>
</dbReference>
<accession>A0A0C9V6Z0</accession>
<protein>
    <submittedName>
        <fullName evidence="1">Uncharacterized protein</fullName>
    </submittedName>
</protein>
<dbReference type="AlphaFoldDB" id="A0A0C9V6Z0"/>
<evidence type="ECO:0000313" key="1">
    <source>
        <dbReference type="EMBL" id="KIJ42749.1"/>
    </source>
</evidence>
<organism evidence="1 2">
    <name type="scientific">Sphaerobolus stellatus (strain SS14)</name>
    <dbReference type="NCBI Taxonomy" id="990650"/>
    <lineage>
        <taxon>Eukaryota</taxon>
        <taxon>Fungi</taxon>
        <taxon>Dikarya</taxon>
        <taxon>Basidiomycota</taxon>
        <taxon>Agaricomycotina</taxon>
        <taxon>Agaricomycetes</taxon>
        <taxon>Phallomycetidae</taxon>
        <taxon>Geastrales</taxon>
        <taxon>Sphaerobolaceae</taxon>
        <taxon>Sphaerobolus</taxon>
    </lineage>
</organism>
<proteinExistence type="predicted"/>
<sequence length="117" mass="13259">MTGSHGWGDGLYRRKDDYELIYKRSSINRRLQHSMCSAVLPRRSRSRISRNPANRLLHLDIKVTRPTMLRGLCVTFTSSAYIHCGTQYVSSVSLSARTIILTMAYSAYTISGFLALL</sequence>
<gene>
    <name evidence="1" type="ORF">M422DRAFT_31269</name>
</gene>
<dbReference type="EMBL" id="KN837128">
    <property type="protein sequence ID" value="KIJ42749.1"/>
    <property type="molecule type" value="Genomic_DNA"/>
</dbReference>
<evidence type="ECO:0000313" key="2">
    <source>
        <dbReference type="Proteomes" id="UP000054279"/>
    </source>
</evidence>
<dbReference type="HOGENOM" id="CLU_2090634_0_0_1"/>
<reference evidence="1 2" key="1">
    <citation type="submission" date="2014-06" db="EMBL/GenBank/DDBJ databases">
        <title>Evolutionary Origins and Diversification of the Mycorrhizal Mutualists.</title>
        <authorList>
            <consortium name="DOE Joint Genome Institute"/>
            <consortium name="Mycorrhizal Genomics Consortium"/>
            <person name="Kohler A."/>
            <person name="Kuo A."/>
            <person name="Nagy L.G."/>
            <person name="Floudas D."/>
            <person name="Copeland A."/>
            <person name="Barry K.W."/>
            <person name="Cichocki N."/>
            <person name="Veneault-Fourrey C."/>
            <person name="LaButti K."/>
            <person name="Lindquist E.A."/>
            <person name="Lipzen A."/>
            <person name="Lundell T."/>
            <person name="Morin E."/>
            <person name="Murat C."/>
            <person name="Riley R."/>
            <person name="Ohm R."/>
            <person name="Sun H."/>
            <person name="Tunlid A."/>
            <person name="Henrissat B."/>
            <person name="Grigoriev I.V."/>
            <person name="Hibbett D.S."/>
            <person name="Martin F."/>
        </authorList>
    </citation>
    <scope>NUCLEOTIDE SEQUENCE [LARGE SCALE GENOMIC DNA]</scope>
    <source>
        <strain evidence="1 2">SS14</strain>
    </source>
</reference>